<evidence type="ECO:0000256" key="2">
    <source>
        <dbReference type="ARBA" id="ARBA00022448"/>
    </source>
</evidence>
<accession>H5Y4L8</accession>
<feature type="transmembrane region" description="Helical" evidence="7">
    <location>
        <begin position="109"/>
        <end position="135"/>
    </location>
</feature>
<keyword evidence="3" id="KW-1003">Cell membrane</keyword>
<feature type="transmembrane region" description="Helical" evidence="7">
    <location>
        <begin position="64"/>
        <end position="88"/>
    </location>
</feature>
<evidence type="ECO:0000313" key="10">
    <source>
        <dbReference type="Proteomes" id="UP000005104"/>
    </source>
</evidence>
<evidence type="ECO:0000259" key="8">
    <source>
        <dbReference type="PROSITE" id="PS50928"/>
    </source>
</evidence>
<dbReference type="CDD" id="cd06261">
    <property type="entry name" value="TM_PBP2"/>
    <property type="match status" value="1"/>
</dbReference>
<feature type="domain" description="ABC transmembrane type-1" evidence="8">
    <location>
        <begin position="64"/>
        <end position="249"/>
    </location>
</feature>
<dbReference type="OrthoDB" id="9797852at2"/>
<keyword evidence="6 7" id="KW-0472">Membrane</keyword>
<comment type="similarity">
    <text evidence="7">Belongs to the binding-protein-dependent transport system permease family.</text>
</comment>
<dbReference type="InterPro" id="IPR035906">
    <property type="entry name" value="MetI-like_sf"/>
</dbReference>
<evidence type="ECO:0000256" key="4">
    <source>
        <dbReference type="ARBA" id="ARBA00022692"/>
    </source>
</evidence>
<feature type="transmembrane region" description="Helical" evidence="7">
    <location>
        <begin position="181"/>
        <end position="206"/>
    </location>
</feature>
<dbReference type="PANTHER" id="PTHR43386">
    <property type="entry name" value="OLIGOPEPTIDE TRANSPORT SYSTEM PERMEASE PROTEIN APPC"/>
    <property type="match status" value="1"/>
</dbReference>
<dbReference type="InterPro" id="IPR050366">
    <property type="entry name" value="BP-dependent_transpt_permease"/>
</dbReference>
<proteinExistence type="inferred from homology"/>
<dbReference type="InterPro" id="IPR053385">
    <property type="entry name" value="ABC_transport_permease"/>
</dbReference>
<dbReference type="eggNOG" id="COG1173">
    <property type="taxonomic scope" value="Bacteria"/>
</dbReference>
<dbReference type="STRING" id="768710.DesyoDRAFT_2550"/>
<dbReference type="HOGENOM" id="CLU_028518_1_1_9"/>
<evidence type="ECO:0000256" key="6">
    <source>
        <dbReference type="ARBA" id="ARBA00023136"/>
    </source>
</evidence>
<dbReference type="RefSeq" id="WP_007783426.1">
    <property type="nucleotide sequence ID" value="NZ_CM001441.1"/>
</dbReference>
<name>H5Y4L8_9FIRM</name>
<feature type="transmembrane region" description="Helical" evidence="7">
    <location>
        <begin position="227"/>
        <end position="248"/>
    </location>
</feature>
<dbReference type="Pfam" id="PF00528">
    <property type="entry name" value="BPD_transp_1"/>
    <property type="match status" value="1"/>
</dbReference>
<sequence>MAFAFLAVLIGFIALFAPLIATHDPLEAVLQDALQLPGAEHWFGTDALGRDVFSRVVFGARTSVVSALTLVTVILVCGTLLGIVAGFFGRTVDAVIMRLADSMLAFPDLVLAMAIAGILGPNMINSIAAIAVVSWTKYARLARSLVLKIKNCDYITAARMTGTKNRYILWRYMLPNALPTMVITAATDIGAMMLALASLSFLGFGVQPPTPEWGYMLSEGRQYFQSSPWLLWCPGAAMFIVVVVFNLLGDSLRDILDPKQEQTLSGRPEDEAGVLRSNATVNQLS</sequence>
<comment type="subcellular location">
    <subcellularLocation>
        <location evidence="1 7">Cell membrane</location>
        <topology evidence="1 7">Multi-pass membrane protein</topology>
    </subcellularLocation>
</comment>
<dbReference type="EMBL" id="CM001441">
    <property type="protein sequence ID" value="EHQ89616.1"/>
    <property type="molecule type" value="Genomic_DNA"/>
</dbReference>
<reference evidence="9 10" key="1">
    <citation type="submission" date="2011-11" db="EMBL/GenBank/DDBJ databases">
        <title>The Noncontiguous Finished genome of Desulfosporosinus youngiae DSM 17734.</title>
        <authorList>
            <consortium name="US DOE Joint Genome Institute (JGI-PGF)"/>
            <person name="Lucas S."/>
            <person name="Han J."/>
            <person name="Lapidus A."/>
            <person name="Cheng J.-F."/>
            <person name="Goodwin L."/>
            <person name="Pitluck S."/>
            <person name="Peters L."/>
            <person name="Ovchinnikova G."/>
            <person name="Lu M."/>
            <person name="Land M.L."/>
            <person name="Hauser L."/>
            <person name="Pester M."/>
            <person name="Spring S."/>
            <person name="Ollivier B."/>
            <person name="Rattei T."/>
            <person name="Klenk H.-P."/>
            <person name="Wagner M."/>
            <person name="Loy A."/>
            <person name="Woyke T.J."/>
        </authorList>
    </citation>
    <scope>NUCLEOTIDE SEQUENCE [LARGE SCALE GENOMIC DNA]</scope>
    <source>
        <strain evidence="9 10">DSM 17734</strain>
    </source>
</reference>
<dbReference type="Gene3D" id="1.10.3720.10">
    <property type="entry name" value="MetI-like"/>
    <property type="match status" value="1"/>
</dbReference>
<dbReference type="AlphaFoldDB" id="H5Y4L8"/>
<dbReference type="PANTHER" id="PTHR43386:SF25">
    <property type="entry name" value="PEPTIDE ABC TRANSPORTER PERMEASE PROTEIN"/>
    <property type="match status" value="1"/>
</dbReference>
<dbReference type="GO" id="GO:0005886">
    <property type="term" value="C:plasma membrane"/>
    <property type="evidence" value="ECO:0007669"/>
    <property type="project" value="UniProtKB-SubCell"/>
</dbReference>
<keyword evidence="5 7" id="KW-1133">Transmembrane helix</keyword>
<organism evidence="9 10">
    <name type="scientific">Desulfosporosinus youngiae DSM 17734</name>
    <dbReference type="NCBI Taxonomy" id="768710"/>
    <lineage>
        <taxon>Bacteria</taxon>
        <taxon>Bacillati</taxon>
        <taxon>Bacillota</taxon>
        <taxon>Clostridia</taxon>
        <taxon>Eubacteriales</taxon>
        <taxon>Desulfitobacteriaceae</taxon>
        <taxon>Desulfosporosinus</taxon>
    </lineage>
</organism>
<evidence type="ECO:0000256" key="5">
    <source>
        <dbReference type="ARBA" id="ARBA00022989"/>
    </source>
</evidence>
<dbReference type="SUPFAM" id="SSF161098">
    <property type="entry name" value="MetI-like"/>
    <property type="match status" value="1"/>
</dbReference>
<evidence type="ECO:0000256" key="3">
    <source>
        <dbReference type="ARBA" id="ARBA00022475"/>
    </source>
</evidence>
<dbReference type="Proteomes" id="UP000005104">
    <property type="component" value="Chromosome"/>
</dbReference>
<dbReference type="PROSITE" id="PS50928">
    <property type="entry name" value="ABC_TM1"/>
    <property type="match status" value="1"/>
</dbReference>
<keyword evidence="2 7" id="KW-0813">Transport</keyword>
<dbReference type="NCBIfam" id="NF045474">
    <property type="entry name" value="Opp2C"/>
    <property type="match status" value="1"/>
</dbReference>
<dbReference type="InterPro" id="IPR000515">
    <property type="entry name" value="MetI-like"/>
</dbReference>
<evidence type="ECO:0000256" key="1">
    <source>
        <dbReference type="ARBA" id="ARBA00004651"/>
    </source>
</evidence>
<gene>
    <name evidence="9" type="ORF">DesyoDRAFT_2550</name>
</gene>
<protein>
    <submittedName>
        <fullName evidence="9">ABC-type dipeptide/oligopeptide/nickel transport system, permease component</fullName>
    </submittedName>
</protein>
<dbReference type="GO" id="GO:0055085">
    <property type="term" value="P:transmembrane transport"/>
    <property type="evidence" value="ECO:0007669"/>
    <property type="project" value="InterPro"/>
</dbReference>
<keyword evidence="10" id="KW-1185">Reference proteome</keyword>
<evidence type="ECO:0000256" key="7">
    <source>
        <dbReference type="RuleBase" id="RU363032"/>
    </source>
</evidence>
<evidence type="ECO:0000313" key="9">
    <source>
        <dbReference type="EMBL" id="EHQ89616.1"/>
    </source>
</evidence>
<keyword evidence="4 7" id="KW-0812">Transmembrane</keyword>